<dbReference type="GO" id="GO:0000774">
    <property type="term" value="F:adenyl-nucleotide exchange factor activity"/>
    <property type="evidence" value="ECO:0007669"/>
    <property type="project" value="InterPro"/>
</dbReference>
<keyword evidence="5" id="KW-0346">Stress response</keyword>
<dbReference type="Gene3D" id="2.30.22.10">
    <property type="entry name" value="Head domain of nucleotide exchange factor GrpE"/>
    <property type="match status" value="1"/>
</dbReference>
<feature type="compositionally biased region" description="Basic and acidic residues" evidence="7">
    <location>
        <begin position="1"/>
        <end position="26"/>
    </location>
</feature>
<organism evidence="8">
    <name type="scientific">bioreactor metagenome</name>
    <dbReference type="NCBI Taxonomy" id="1076179"/>
    <lineage>
        <taxon>unclassified sequences</taxon>
        <taxon>metagenomes</taxon>
        <taxon>ecological metagenomes</taxon>
    </lineage>
</organism>
<evidence type="ECO:0000256" key="3">
    <source>
        <dbReference type="ARBA" id="ARBA00011738"/>
    </source>
</evidence>
<dbReference type="AlphaFoldDB" id="A0A645FKX1"/>
<protein>
    <submittedName>
        <fullName evidence="8">Protein GrpE</fullName>
    </submittedName>
</protein>
<dbReference type="SUPFAM" id="SSF58014">
    <property type="entry name" value="Coiled-coil domain of nucleotide exchange factor GrpE"/>
    <property type="match status" value="1"/>
</dbReference>
<dbReference type="NCBIfam" id="NF010738">
    <property type="entry name" value="PRK14140.1"/>
    <property type="match status" value="1"/>
</dbReference>
<keyword evidence="6" id="KW-0143">Chaperone</keyword>
<evidence type="ECO:0000256" key="7">
    <source>
        <dbReference type="SAM" id="MobiDB-lite"/>
    </source>
</evidence>
<evidence type="ECO:0000313" key="8">
    <source>
        <dbReference type="EMBL" id="MPN13064.1"/>
    </source>
</evidence>
<dbReference type="SUPFAM" id="SSF51064">
    <property type="entry name" value="Head domain of nucleotide exchange factor GrpE"/>
    <property type="match status" value="1"/>
</dbReference>
<dbReference type="GO" id="GO:0051082">
    <property type="term" value="F:unfolded protein binding"/>
    <property type="evidence" value="ECO:0007669"/>
    <property type="project" value="TreeGrafter"/>
</dbReference>
<dbReference type="GO" id="GO:0006457">
    <property type="term" value="P:protein folding"/>
    <property type="evidence" value="ECO:0007669"/>
    <property type="project" value="InterPro"/>
</dbReference>
<dbReference type="PANTHER" id="PTHR21237:SF23">
    <property type="entry name" value="GRPE PROTEIN HOMOLOG, MITOCHONDRIAL"/>
    <property type="match status" value="1"/>
</dbReference>
<dbReference type="HAMAP" id="MF_01151">
    <property type="entry name" value="GrpE"/>
    <property type="match status" value="1"/>
</dbReference>
<comment type="subcellular location">
    <subcellularLocation>
        <location evidence="1">Cytoplasm</location>
    </subcellularLocation>
</comment>
<dbReference type="FunFam" id="2.30.22.10:FF:000001">
    <property type="entry name" value="Protein GrpE"/>
    <property type="match status" value="1"/>
</dbReference>
<dbReference type="PANTHER" id="PTHR21237">
    <property type="entry name" value="GRPE PROTEIN"/>
    <property type="match status" value="1"/>
</dbReference>
<name>A0A645FKX1_9ZZZZ</name>
<evidence type="ECO:0000256" key="2">
    <source>
        <dbReference type="ARBA" id="ARBA00009054"/>
    </source>
</evidence>
<gene>
    <name evidence="8" type="primary">grpE_54</name>
    <name evidence="8" type="ORF">SDC9_160384</name>
</gene>
<sequence length="181" mass="20559">MKEEPTEKNNPKAEPEKESAESKDDTAANENAQANAESEIPKKDEPDYKDLYIRLLAEFDNYKKRLQREKEGIGIETRASTVMLFLPVLDNLDRALSHKEESEESLAKGLELTCKQFEEALKKLGVTEIETQGKPFDPNLHNAVMHIEDETFGDNTVIEVLQKGYELNGRVIRHSMVKVAN</sequence>
<dbReference type="Gene3D" id="3.90.20.20">
    <property type="match status" value="1"/>
</dbReference>
<feature type="region of interest" description="Disordered" evidence="7">
    <location>
        <begin position="1"/>
        <end position="44"/>
    </location>
</feature>
<dbReference type="Pfam" id="PF01025">
    <property type="entry name" value="GrpE"/>
    <property type="match status" value="1"/>
</dbReference>
<dbReference type="GO" id="GO:0051087">
    <property type="term" value="F:protein-folding chaperone binding"/>
    <property type="evidence" value="ECO:0007669"/>
    <property type="project" value="InterPro"/>
</dbReference>
<comment type="caution">
    <text evidence="8">The sequence shown here is derived from an EMBL/GenBank/DDBJ whole genome shotgun (WGS) entry which is preliminary data.</text>
</comment>
<reference evidence="8" key="1">
    <citation type="submission" date="2019-08" db="EMBL/GenBank/DDBJ databases">
        <authorList>
            <person name="Kucharzyk K."/>
            <person name="Murdoch R.W."/>
            <person name="Higgins S."/>
            <person name="Loffler F."/>
        </authorList>
    </citation>
    <scope>NUCLEOTIDE SEQUENCE</scope>
</reference>
<comment type="similarity">
    <text evidence="2">Belongs to the GrpE family.</text>
</comment>
<dbReference type="GO" id="GO:0005737">
    <property type="term" value="C:cytoplasm"/>
    <property type="evidence" value="ECO:0007669"/>
    <property type="project" value="UniProtKB-SubCell"/>
</dbReference>
<evidence type="ECO:0000256" key="6">
    <source>
        <dbReference type="ARBA" id="ARBA00023186"/>
    </source>
</evidence>
<evidence type="ECO:0000256" key="5">
    <source>
        <dbReference type="ARBA" id="ARBA00023016"/>
    </source>
</evidence>
<dbReference type="GO" id="GO:0042803">
    <property type="term" value="F:protein homodimerization activity"/>
    <property type="evidence" value="ECO:0007669"/>
    <property type="project" value="InterPro"/>
</dbReference>
<comment type="subunit">
    <text evidence="3">Homodimer.</text>
</comment>
<accession>A0A645FKX1</accession>
<dbReference type="CDD" id="cd00446">
    <property type="entry name" value="GrpE"/>
    <property type="match status" value="1"/>
</dbReference>
<dbReference type="InterPro" id="IPR009012">
    <property type="entry name" value="GrpE_head"/>
</dbReference>
<keyword evidence="4" id="KW-0963">Cytoplasm</keyword>
<dbReference type="EMBL" id="VSSQ01059517">
    <property type="protein sequence ID" value="MPN13064.1"/>
    <property type="molecule type" value="Genomic_DNA"/>
</dbReference>
<dbReference type="PRINTS" id="PR00773">
    <property type="entry name" value="GRPEPROTEIN"/>
</dbReference>
<dbReference type="PROSITE" id="PS01071">
    <property type="entry name" value="GRPE"/>
    <property type="match status" value="1"/>
</dbReference>
<dbReference type="InterPro" id="IPR000740">
    <property type="entry name" value="GrpE"/>
</dbReference>
<evidence type="ECO:0000256" key="1">
    <source>
        <dbReference type="ARBA" id="ARBA00004496"/>
    </source>
</evidence>
<proteinExistence type="inferred from homology"/>
<feature type="compositionally biased region" description="Low complexity" evidence="7">
    <location>
        <begin position="28"/>
        <end position="38"/>
    </location>
</feature>
<dbReference type="InterPro" id="IPR013805">
    <property type="entry name" value="GrpE_CC"/>
</dbReference>
<evidence type="ECO:0000256" key="4">
    <source>
        <dbReference type="ARBA" id="ARBA00022490"/>
    </source>
</evidence>